<dbReference type="AlphaFoldDB" id="A0A3P7LMW7"/>
<protein>
    <submittedName>
        <fullName evidence="1">Uncharacterized protein</fullName>
    </submittedName>
</protein>
<accession>A0A3P7LMW7</accession>
<sequence length="156" mass="17375">MKNLRRMSKRQANKGVVPVVEASSQLLPGTRMQEHKAAARRLDLNSQLATHIGETGLDFDIQGTTTVGQGASKAQRWTLEAWYSDAQSVNRHLAFPAAYKVLRHYRIDKERAEGGLPRTTTQSFVGEGKMSQREEVLVVGYHGIANGIFMVVPELR</sequence>
<dbReference type="OrthoDB" id="6274432at2759"/>
<proteinExistence type="predicted"/>
<name>A0A3P7LMW7_DIBLA</name>
<dbReference type="Proteomes" id="UP000281553">
    <property type="component" value="Unassembled WGS sequence"/>
</dbReference>
<dbReference type="EMBL" id="UYRU01053488">
    <property type="protein sequence ID" value="VDN12273.1"/>
    <property type="molecule type" value="Genomic_DNA"/>
</dbReference>
<reference evidence="1 2" key="1">
    <citation type="submission" date="2018-11" db="EMBL/GenBank/DDBJ databases">
        <authorList>
            <consortium name="Pathogen Informatics"/>
        </authorList>
    </citation>
    <scope>NUCLEOTIDE SEQUENCE [LARGE SCALE GENOMIC DNA]</scope>
</reference>
<evidence type="ECO:0000313" key="2">
    <source>
        <dbReference type="Proteomes" id="UP000281553"/>
    </source>
</evidence>
<evidence type="ECO:0000313" key="1">
    <source>
        <dbReference type="EMBL" id="VDN12273.1"/>
    </source>
</evidence>
<gene>
    <name evidence="1" type="ORF">DILT_LOCUS8104</name>
</gene>
<keyword evidence="2" id="KW-1185">Reference proteome</keyword>
<organism evidence="1 2">
    <name type="scientific">Dibothriocephalus latus</name>
    <name type="common">Fish tapeworm</name>
    <name type="synonym">Diphyllobothrium latum</name>
    <dbReference type="NCBI Taxonomy" id="60516"/>
    <lineage>
        <taxon>Eukaryota</taxon>
        <taxon>Metazoa</taxon>
        <taxon>Spiralia</taxon>
        <taxon>Lophotrochozoa</taxon>
        <taxon>Platyhelminthes</taxon>
        <taxon>Cestoda</taxon>
        <taxon>Eucestoda</taxon>
        <taxon>Diphyllobothriidea</taxon>
        <taxon>Diphyllobothriidae</taxon>
        <taxon>Dibothriocephalus</taxon>
    </lineage>
</organism>